<dbReference type="InterPro" id="IPR023198">
    <property type="entry name" value="PGP-like_dom2"/>
</dbReference>
<proteinExistence type="predicted"/>
<reference evidence="2" key="1">
    <citation type="journal article" date="2019" name="Int. J. Syst. Evol. Microbiol.">
        <title>The Global Catalogue of Microorganisms (GCM) 10K type strain sequencing project: providing services to taxonomists for standard genome sequencing and annotation.</title>
        <authorList>
            <consortium name="The Broad Institute Genomics Platform"/>
            <consortium name="The Broad Institute Genome Sequencing Center for Infectious Disease"/>
            <person name="Wu L."/>
            <person name="Ma J."/>
        </authorList>
    </citation>
    <scope>NUCLEOTIDE SEQUENCE [LARGE SCALE GENOMIC DNA]</scope>
    <source>
        <strain evidence="2">CCUG 60023</strain>
    </source>
</reference>
<dbReference type="EMBL" id="JBHTJV010000006">
    <property type="protein sequence ID" value="MFD0916476.1"/>
    <property type="molecule type" value="Genomic_DNA"/>
</dbReference>
<dbReference type="Gene3D" id="3.40.50.1000">
    <property type="entry name" value="HAD superfamily/HAD-like"/>
    <property type="match status" value="1"/>
</dbReference>
<comment type="caution">
    <text evidence="1">The sequence shown here is derived from an EMBL/GenBank/DDBJ whole genome shotgun (WGS) entry which is preliminary data.</text>
</comment>
<dbReference type="RefSeq" id="WP_377212339.1">
    <property type="nucleotide sequence ID" value="NZ_JBHTJV010000006.1"/>
</dbReference>
<organism evidence="1 2">
    <name type="scientific">Pseudahrensia aquimaris</name>
    <dbReference type="NCBI Taxonomy" id="744461"/>
    <lineage>
        <taxon>Bacteria</taxon>
        <taxon>Pseudomonadati</taxon>
        <taxon>Pseudomonadota</taxon>
        <taxon>Alphaproteobacteria</taxon>
        <taxon>Hyphomicrobiales</taxon>
        <taxon>Ahrensiaceae</taxon>
        <taxon>Pseudahrensia</taxon>
    </lineage>
</organism>
<dbReference type="InterPro" id="IPR036412">
    <property type="entry name" value="HAD-like_sf"/>
</dbReference>
<gene>
    <name evidence="1" type="ORF">ACFQ14_08660</name>
</gene>
<evidence type="ECO:0000313" key="2">
    <source>
        <dbReference type="Proteomes" id="UP001597101"/>
    </source>
</evidence>
<dbReference type="Gene3D" id="1.10.150.240">
    <property type="entry name" value="Putative phosphatase, domain 2"/>
    <property type="match status" value="1"/>
</dbReference>
<sequence>MALEAILFGSIGTIVETSELQRAAFNKAFAEHNLDWNWDRETYRRRLASSGGTDRISAFALEQGATVDVEAIHAAKTRIFDADIITASLEPRSGVLEVIRSARGEGLKLGFVTSTSRNNIEAIFTALGNTLTEDDFDFVGDSSMVENSKPAPDIYLEALTSLDIPAENAIAIEDSEPSLLAAAEAHIRCIAFPGENTLNQDFSLAEVITTSLTLTIFR</sequence>
<dbReference type="GO" id="GO:0016787">
    <property type="term" value="F:hydrolase activity"/>
    <property type="evidence" value="ECO:0007669"/>
    <property type="project" value="UniProtKB-KW"/>
</dbReference>
<accession>A0ABW3FDB4</accession>
<dbReference type="InterPro" id="IPR006439">
    <property type="entry name" value="HAD-SF_hydro_IA"/>
</dbReference>
<evidence type="ECO:0000313" key="1">
    <source>
        <dbReference type="EMBL" id="MFD0916476.1"/>
    </source>
</evidence>
<dbReference type="Pfam" id="PF13419">
    <property type="entry name" value="HAD_2"/>
    <property type="match status" value="1"/>
</dbReference>
<dbReference type="InterPro" id="IPR023214">
    <property type="entry name" value="HAD_sf"/>
</dbReference>
<dbReference type="PANTHER" id="PTHR42896">
    <property type="entry name" value="XYLULOSE-1,5-BISPHOSPHATE (XUBP) PHOSPHATASE"/>
    <property type="match status" value="1"/>
</dbReference>
<name>A0ABW3FDB4_9HYPH</name>
<keyword evidence="2" id="KW-1185">Reference proteome</keyword>
<dbReference type="PANTHER" id="PTHR42896:SF2">
    <property type="entry name" value="CBBY-LIKE PROTEIN"/>
    <property type="match status" value="1"/>
</dbReference>
<dbReference type="NCBIfam" id="TIGR01509">
    <property type="entry name" value="HAD-SF-IA-v3"/>
    <property type="match status" value="1"/>
</dbReference>
<dbReference type="Proteomes" id="UP001597101">
    <property type="component" value="Unassembled WGS sequence"/>
</dbReference>
<keyword evidence="1" id="KW-0378">Hydrolase</keyword>
<protein>
    <submittedName>
        <fullName evidence="1">HAD family hydrolase</fullName>
    </submittedName>
</protein>
<dbReference type="InterPro" id="IPR044999">
    <property type="entry name" value="CbbY-like"/>
</dbReference>
<dbReference type="SUPFAM" id="SSF56784">
    <property type="entry name" value="HAD-like"/>
    <property type="match status" value="1"/>
</dbReference>
<dbReference type="InterPro" id="IPR041492">
    <property type="entry name" value="HAD_2"/>
</dbReference>